<dbReference type="Proteomes" id="UP000019471">
    <property type="component" value="Unassembled WGS sequence"/>
</dbReference>
<dbReference type="EMBL" id="AMGX01000006">
    <property type="protein sequence ID" value="EXJ71831.1"/>
    <property type="molecule type" value="Genomic_DNA"/>
</dbReference>
<sequence length="415" mass="47555">MNGNESASGQDHDSTWDFVIDNNPSPESCAWRNSDSFENFFTEPPVETSPSNPDQHFRAETASSSLLLAYRTDNVKIRELEDTLLRSVALPNIDASAAFFEDQKERFQASEDKSQQISMQTGWTEFDSSLQAELLQLYFRTVHILCPVVNEFEFYHRNYTLAKGRQRTPLQELLLHAMLFASFAHVNQLQLSKSPYKSVIEGQKALFNHVSRSYTTESERQPGNIVLIQTALILSHWSPYDTSKDVNNFWADQAIQHAASGKNFNTGRPHDRVVWWCCLTRNRMLALALRRPHKLKQHEPCDLPVITDFGSSVPGPEFRLLRESKMYAGEIFIALCKLSLIMNKIVLLRHSVSRWDDWRTMGAQSSGLRLDDLIAIDRELQDWHSAFEHATSQFDGSKLPRRLRVSVHVLSIISQ</sequence>
<dbReference type="GO" id="GO:0003677">
    <property type="term" value="F:DNA binding"/>
    <property type="evidence" value="ECO:0007669"/>
    <property type="project" value="InterPro"/>
</dbReference>
<dbReference type="PANTHER" id="PTHR47425:SF2">
    <property type="entry name" value="FARB-RELATED"/>
    <property type="match status" value="1"/>
</dbReference>
<accession>W9X4I8</accession>
<evidence type="ECO:0000259" key="3">
    <source>
        <dbReference type="Pfam" id="PF04082"/>
    </source>
</evidence>
<dbReference type="GO" id="GO:0006351">
    <property type="term" value="P:DNA-templated transcription"/>
    <property type="evidence" value="ECO:0007669"/>
    <property type="project" value="InterPro"/>
</dbReference>
<name>W9X4I8_9EURO</name>
<keyword evidence="5" id="KW-1185">Reference proteome</keyword>
<reference evidence="4 5" key="1">
    <citation type="submission" date="2013-03" db="EMBL/GenBank/DDBJ databases">
        <title>The Genome Sequence of Cladophialophora psammophila CBS 110553.</title>
        <authorList>
            <consortium name="The Broad Institute Genomics Platform"/>
            <person name="Cuomo C."/>
            <person name="de Hoog S."/>
            <person name="Gorbushina A."/>
            <person name="Walker B."/>
            <person name="Young S.K."/>
            <person name="Zeng Q."/>
            <person name="Gargeya S."/>
            <person name="Fitzgerald M."/>
            <person name="Haas B."/>
            <person name="Abouelleil A."/>
            <person name="Allen A.W."/>
            <person name="Alvarado L."/>
            <person name="Arachchi H.M."/>
            <person name="Berlin A.M."/>
            <person name="Chapman S.B."/>
            <person name="Gainer-Dewar J."/>
            <person name="Goldberg J."/>
            <person name="Griggs A."/>
            <person name="Gujja S."/>
            <person name="Hansen M."/>
            <person name="Howarth C."/>
            <person name="Imamovic A."/>
            <person name="Ireland A."/>
            <person name="Larimer J."/>
            <person name="McCowan C."/>
            <person name="Murphy C."/>
            <person name="Pearson M."/>
            <person name="Poon T.W."/>
            <person name="Priest M."/>
            <person name="Roberts A."/>
            <person name="Saif S."/>
            <person name="Shea T."/>
            <person name="Sisk P."/>
            <person name="Sykes S."/>
            <person name="Wortman J."/>
            <person name="Nusbaum C."/>
            <person name="Birren B."/>
        </authorList>
    </citation>
    <scope>NUCLEOTIDE SEQUENCE [LARGE SCALE GENOMIC DNA]</scope>
    <source>
        <strain evidence="4 5">CBS 110553</strain>
    </source>
</reference>
<organism evidence="4 5">
    <name type="scientific">Cladophialophora psammophila CBS 110553</name>
    <dbReference type="NCBI Taxonomy" id="1182543"/>
    <lineage>
        <taxon>Eukaryota</taxon>
        <taxon>Fungi</taxon>
        <taxon>Dikarya</taxon>
        <taxon>Ascomycota</taxon>
        <taxon>Pezizomycotina</taxon>
        <taxon>Eurotiomycetes</taxon>
        <taxon>Chaetothyriomycetidae</taxon>
        <taxon>Chaetothyriales</taxon>
        <taxon>Herpotrichiellaceae</taxon>
        <taxon>Cladophialophora</taxon>
    </lineage>
</organism>
<dbReference type="GO" id="GO:0008270">
    <property type="term" value="F:zinc ion binding"/>
    <property type="evidence" value="ECO:0007669"/>
    <property type="project" value="InterPro"/>
</dbReference>
<dbReference type="RefSeq" id="XP_007743129.1">
    <property type="nucleotide sequence ID" value="XM_007744939.1"/>
</dbReference>
<evidence type="ECO:0000313" key="4">
    <source>
        <dbReference type="EMBL" id="EXJ71831.1"/>
    </source>
</evidence>
<protein>
    <recommendedName>
        <fullName evidence="3">Xylanolytic transcriptional activator regulatory domain-containing protein</fullName>
    </recommendedName>
</protein>
<comment type="caution">
    <text evidence="4">The sequence shown here is derived from an EMBL/GenBank/DDBJ whole genome shotgun (WGS) entry which is preliminary data.</text>
</comment>
<dbReference type="InterPro" id="IPR007219">
    <property type="entry name" value="XnlR_reg_dom"/>
</dbReference>
<dbReference type="CDD" id="cd12148">
    <property type="entry name" value="fungal_TF_MHR"/>
    <property type="match status" value="1"/>
</dbReference>
<dbReference type="InterPro" id="IPR052761">
    <property type="entry name" value="Fungal_Detox/Toxin_TFs"/>
</dbReference>
<dbReference type="HOGENOM" id="CLU_662224_0_0_1"/>
<feature type="region of interest" description="Disordered" evidence="2">
    <location>
        <begin position="1"/>
        <end position="20"/>
    </location>
</feature>
<dbReference type="STRING" id="1182543.W9X4I8"/>
<dbReference type="Pfam" id="PF04082">
    <property type="entry name" value="Fungal_trans"/>
    <property type="match status" value="1"/>
</dbReference>
<gene>
    <name evidence="4" type="ORF">A1O5_04332</name>
</gene>
<dbReference type="AlphaFoldDB" id="W9X4I8"/>
<keyword evidence="1" id="KW-0539">Nucleus</keyword>
<evidence type="ECO:0000256" key="2">
    <source>
        <dbReference type="SAM" id="MobiDB-lite"/>
    </source>
</evidence>
<dbReference type="OrthoDB" id="5041285at2759"/>
<dbReference type="GeneID" id="19189056"/>
<proteinExistence type="predicted"/>
<evidence type="ECO:0000256" key="1">
    <source>
        <dbReference type="ARBA" id="ARBA00023242"/>
    </source>
</evidence>
<dbReference type="PANTHER" id="PTHR47425">
    <property type="entry name" value="FARB-RELATED"/>
    <property type="match status" value="1"/>
</dbReference>
<evidence type="ECO:0000313" key="5">
    <source>
        <dbReference type="Proteomes" id="UP000019471"/>
    </source>
</evidence>
<feature type="domain" description="Xylanolytic transcriptional activator regulatory" evidence="3">
    <location>
        <begin position="135"/>
        <end position="384"/>
    </location>
</feature>